<feature type="chain" id="PRO_5015304152" description="Filamentous haemagglutinin FhaB/tRNA nuclease CdiA-like TPS domain-containing protein" evidence="4">
    <location>
        <begin position="26"/>
        <end position="1222"/>
    </location>
</feature>
<dbReference type="Gene3D" id="2.160.20.10">
    <property type="entry name" value="Single-stranded right-handed beta-helix, Pectin lyase-like"/>
    <property type="match status" value="1"/>
</dbReference>
<dbReference type="InterPro" id="IPR012334">
    <property type="entry name" value="Pectin_lyas_fold"/>
</dbReference>
<dbReference type="PANTHER" id="PTHR12338:SF8">
    <property type="entry name" value="HEME_HEMOPEXIN-BINDING PROTEIN"/>
    <property type="match status" value="1"/>
</dbReference>
<gene>
    <name evidence="6" type="ORF">NMK_1945</name>
</gene>
<sequence length="1222" mass="120777">MTTTNFRPKAIAAIIASLLSSTALANPTGASVVSGVVNLQQVGSTLKVTASDKAIINWGSFSINQNEVTQFLQPSASATVLNRVVGQDPSVILGQLQANGRVFLVNPNGIVFGQGAQVNVGGLVASTLDIKNADFLAGNYAFSGDSTAKVSNAAFLETPSGGRIVLLGQAVENSGVIHAQNGEIWLAAGNSVTLADSAQPGTYVTVKAPAGSAVNMGQLIAEHGVIGLVGLDVSNSGAISASGLQSSGGHVYLVAQGANSSLQTTSTSVITANGDGAGTQGGTIKLKSDNTGTVGGSLTANGGSGFIETSAGYLDASGASIEAKDGTWLIDPYNIEIVSGVVGNASTNTGTNPITYSPTGSTSQIGAGAISSILNGGTSVVVDTTNAGGAEAGNITVSAAITKTAGGNASLSFQADNSITVNAGISSTAGTLDLNFFANKSTPGAGGTGTVAINAAIDTNGGAFNVSNANSLTIGSTVNALGGVAIGTQTGTQLLNSSILNAGTGKVSITGSVSELGTTKGLIQAGSLSVSAVGQAVDLTGNNSVGAIAIDAAGSGQSIAVTTTGALSITTVDGIAGINANGGNLNLTAGGNVSQTDGITGVNSLSVTAANADLSTASNSVAALGNVSTGNFLLANAGVGLTLNGVVSATTATITTAGDLTLGAASQLNLSGAGNALVLQSDGVFRNQSNNGSAAISLGTAGANWLIYSSDYASIVTNGLAGNGRYGCTYAACGPNSAALTGLTGNRFVFQNAPTLTVTPGTGQSRTYDGTDTAGDGVLGYTLSGYLFNDVADDSISGSLTRAAGSNVGTYNFIASNLASNLGYQIQMTGSPATYAITPKSITYTTTNNSITYGDVTSFGSYTLNGVIAADLTAVGATQGLTLNGTSINPNQTLHAGTYVETLTGLTGSAAGNYTLASTGNTTGTLTVNQRGITVTAANQTSVYGDPTQPLTYSVTTGSLVGTDSLTGALNQTGVHVGNYSITQGTLAASSDYALTYVGGTYSITQRGITVTAGAQSKTYGNGDPTLSYAITTGSLVGSDSLTGGLTRQTGEHVGTYNITQGTLSASSDYSLTFVGNTLTVNKRNIGVTADPASKTFGGNDPIFSYTVSSGSLVNGDTLSGGLTRDAGEAVGQYVIRQGTLSASGDYNLNFTNGQFSILAAPVVVPVTPVPTPSLPVLSVPETNLLSNVLTTAIQTPVYGVSAPQTPLQVDQGRAKGELSCM</sequence>
<evidence type="ECO:0000256" key="1">
    <source>
        <dbReference type="ARBA" id="ARBA00004613"/>
    </source>
</evidence>
<dbReference type="Pfam" id="PF18676">
    <property type="entry name" value="MBG_2"/>
    <property type="match status" value="4"/>
</dbReference>
<keyword evidence="3 4" id="KW-0732">Signal</keyword>
<evidence type="ECO:0000259" key="5">
    <source>
        <dbReference type="SMART" id="SM00912"/>
    </source>
</evidence>
<dbReference type="PANTHER" id="PTHR12338">
    <property type="entry name" value="AUTOTRANSPORTER"/>
    <property type="match status" value="1"/>
</dbReference>
<accession>A0A2R5F801</accession>
<dbReference type="InterPro" id="IPR050909">
    <property type="entry name" value="Bact_Autotransporter_VF"/>
</dbReference>
<evidence type="ECO:0000313" key="7">
    <source>
        <dbReference type="Proteomes" id="UP000245081"/>
    </source>
</evidence>
<keyword evidence="2" id="KW-0964">Secreted</keyword>
<dbReference type="AlphaFoldDB" id="A0A2R5F801"/>
<dbReference type="InterPro" id="IPR041286">
    <property type="entry name" value="MBG_2"/>
</dbReference>
<dbReference type="GO" id="GO:0005576">
    <property type="term" value="C:extracellular region"/>
    <property type="evidence" value="ECO:0007669"/>
    <property type="project" value="UniProtKB-SubCell"/>
</dbReference>
<protein>
    <recommendedName>
        <fullName evidence="5">Filamentous haemagglutinin FhaB/tRNA nuclease CdiA-like TPS domain-containing protein</fullName>
    </recommendedName>
</protein>
<comment type="caution">
    <text evidence="6">The sequence shown here is derived from an EMBL/GenBank/DDBJ whole genome shotgun (WGS) entry which is preliminary data.</text>
</comment>
<evidence type="ECO:0000256" key="2">
    <source>
        <dbReference type="ARBA" id="ARBA00022525"/>
    </source>
</evidence>
<evidence type="ECO:0000313" key="6">
    <source>
        <dbReference type="EMBL" id="GBG14346.1"/>
    </source>
</evidence>
<dbReference type="SMART" id="SM00912">
    <property type="entry name" value="Haemagg_act"/>
    <property type="match status" value="1"/>
</dbReference>
<reference evidence="6 7" key="1">
    <citation type="journal article" date="2018" name="Environ. Microbiol.">
        <title>Isolation and genomic characterization of Novimethylophilus kurashikiensis gen. nov. sp. nov., a new lanthanide-dependent methylotrophic species of Methylophilaceae.</title>
        <authorList>
            <person name="Lv H."/>
            <person name="Sahin N."/>
            <person name="Tani A."/>
        </authorList>
    </citation>
    <scope>NUCLEOTIDE SEQUENCE [LARGE SCALE GENOMIC DNA]</scope>
    <source>
        <strain evidence="6 7">La2-4</strain>
    </source>
</reference>
<evidence type="ECO:0000256" key="4">
    <source>
        <dbReference type="SAM" id="SignalP"/>
    </source>
</evidence>
<dbReference type="RefSeq" id="WP_109015539.1">
    <property type="nucleotide sequence ID" value="NZ_BDOQ01000007.1"/>
</dbReference>
<dbReference type="InterPro" id="IPR011050">
    <property type="entry name" value="Pectin_lyase_fold/virulence"/>
</dbReference>
<dbReference type="Proteomes" id="UP000245081">
    <property type="component" value="Unassembled WGS sequence"/>
</dbReference>
<dbReference type="InterPro" id="IPR008638">
    <property type="entry name" value="FhaB/CdiA-like_TPS"/>
</dbReference>
<dbReference type="OrthoDB" id="218680at2"/>
<feature type="signal peptide" evidence="4">
    <location>
        <begin position="1"/>
        <end position="25"/>
    </location>
</feature>
<feature type="domain" description="Filamentous haemagglutinin FhaB/tRNA nuclease CdiA-like TPS" evidence="5">
    <location>
        <begin position="23"/>
        <end position="134"/>
    </location>
</feature>
<name>A0A2R5F801_9PROT</name>
<proteinExistence type="predicted"/>
<keyword evidence="7" id="KW-1185">Reference proteome</keyword>
<comment type="subcellular location">
    <subcellularLocation>
        <location evidence="1">Secreted</location>
    </subcellularLocation>
</comment>
<dbReference type="SUPFAM" id="SSF51126">
    <property type="entry name" value="Pectin lyase-like"/>
    <property type="match status" value="1"/>
</dbReference>
<organism evidence="6 7">
    <name type="scientific">Novimethylophilus kurashikiensis</name>
    <dbReference type="NCBI Taxonomy" id="1825523"/>
    <lineage>
        <taxon>Bacteria</taxon>
        <taxon>Pseudomonadati</taxon>
        <taxon>Pseudomonadota</taxon>
        <taxon>Betaproteobacteria</taxon>
        <taxon>Nitrosomonadales</taxon>
        <taxon>Methylophilaceae</taxon>
        <taxon>Novimethylophilus</taxon>
    </lineage>
</organism>
<dbReference type="EMBL" id="BDOQ01000007">
    <property type="protein sequence ID" value="GBG14346.1"/>
    <property type="molecule type" value="Genomic_DNA"/>
</dbReference>
<dbReference type="Pfam" id="PF05860">
    <property type="entry name" value="TPS"/>
    <property type="match status" value="1"/>
</dbReference>
<evidence type="ECO:0000256" key="3">
    <source>
        <dbReference type="ARBA" id="ARBA00022729"/>
    </source>
</evidence>
<dbReference type="NCBIfam" id="TIGR01901">
    <property type="entry name" value="adhes_NPXG"/>
    <property type="match status" value="1"/>
</dbReference>